<dbReference type="EMBL" id="JAINVZ010000012">
    <property type="protein sequence ID" value="MBY8886914.1"/>
    <property type="molecule type" value="Genomic_DNA"/>
</dbReference>
<dbReference type="InterPro" id="IPR009003">
    <property type="entry name" value="Peptidase_S1_PA"/>
</dbReference>
<dbReference type="InterPro" id="IPR028994">
    <property type="entry name" value="Integrin_alpha_N"/>
</dbReference>
<dbReference type="Proteomes" id="UP001198565">
    <property type="component" value="Unassembled WGS sequence"/>
</dbReference>
<evidence type="ECO:0000256" key="1">
    <source>
        <dbReference type="SAM" id="MobiDB-lite"/>
    </source>
</evidence>
<dbReference type="EC" id="3.4.21.-" evidence="3"/>
<evidence type="ECO:0000313" key="4">
    <source>
        <dbReference type="Proteomes" id="UP001198565"/>
    </source>
</evidence>
<protein>
    <submittedName>
        <fullName evidence="3">Trypsin-like serine protease</fullName>
        <ecNumber evidence="3">3.4.21.-</ecNumber>
    </submittedName>
</protein>
<reference evidence="3 4" key="1">
    <citation type="submission" date="2021-08" db="EMBL/GenBank/DDBJ databases">
        <title>Streptomyces sp. PTM05 isolated from lichen.</title>
        <authorList>
            <person name="Somphong A."/>
            <person name="Phongsopitanun W."/>
            <person name="Tanasupawat S."/>
        </authorList>
    </citation>
    <scope>NUCLEOTIDE SEQUENCE [LARGE SCALE GENOMIC DNA]</scope>
    <source>
        <strain evidence="3 4">Ptm05</strain>
    </source>
</reference>
<evidence type="ECO:0000259" key="2">
    <source>
        <dbReference type="Pfam" id="PF00089"/>
    </source>
</evidence>
<feature type="domain" description="Peptidase S1" evidence="2">
    <location>
        <begin position="49"/>
        <end position="214"/>
    </location>
</feature>
<organism evidence="3 4">
    <name type="scientific">Streptantibioticus parmotrematis</name>
    <dbReference type="NCBI Taxonomy" id="2873249"/>
    <lineage>
        <taxon>Bacteria</taxon>
        <taxon>Bacillati</taxon>
        <taxon>Actinomycetota</taxon>
        <taxon>Actinomycetes</taxon>
        <taxon>Kitasatosporales</taxon>
        <taxon>Streptomycetaceae</taxon>
        <taxon>Streptantibioticus</taxon>
    </lineage>
</organism>
<name>A0ABS7QUN3_9ACTN</name>
<proteinExistence type="predicted"/>
<sequence>MANARPLDARTGGMRPMTPKGAGVPQGTFFKGTPLVGTFFGSDGPTGTDWTCTGSVIDTPVRDVILTAAHCGLGIHANYVFVPDFVMGAAPDKQPYGIFPVQQVYIDPRYTPDPGSHTTKGPTSDLDTAFATLAPNQNGQQVQDAVGGGLTFTEPTTYDNPQVTVVGYPGYGHNPNGSAIKCTVPTTQLPGFRQMSMTCGGYYGGVSGSPWITDYADGATSGHVIGDLGGYNGGGNDSDVDYISYGTYFGSDAAALLARAVAGTQQPPTPLPPYTGLPPKLPGGAALWKHAKLLASGDFTGDHHGDLVVVWDDGEVTLYPGDGNGGFLPEKQLMAPNATWKQAVTITSGDFAGNDQYDLMVRWADGHLGLFPDVGSSGLGHETVLAKPGPVWKNAAQIAGGRFHAGSYVTDLLVRWASGEVDVYTGVGANTLGTRHQLLAANATWRSATSVTAGRFGAANADWDVTVRWVDGEVDVYPATSQSGLGPQHRLLNPNARWKSAAATTVGAYTADTSADDILTRWPDGSASLFQDTTPATLGSEQSLVLPGT</sequence>
<accession>A0ABS7QUN3</accession>
<keyword evidence="3" id="KW-0378">Hydrolase</keyword>
<dbReference type="PROSITE" id="PS00134">
    <property type="entry name" value="TRYPSIN_HIS"/>
    <property type="match status" value="1"/>
</dbReference>
<dbReference type="Pfam" id="PF00089">
    <property type="entry name" value="Trypsin"/>
    <property type="match status" value="1"/>
</dbReference>
<dbReference type="Gene3D" id="2.40.10.10">
    <property type="entry name" value="Trypsin-like serine proteases"/>
    <property type="match status" value="2"/>
</dbReference>
<dbReference type="InterPro" id="IPR043504">
    <property type="entry name" value="Peptidase_S1_PA_chymotrypsin"/>
</dbReference>
<dbReference type="SUPFAM" id="SSF50494">
    <property type="entry name" value="Trypsin-like serine proteases"/>
    <property type="match status" value="1"/>
</dbReference>
<dbReference type="GO" id="GO:0016787">
    <property type="term" value="F:hydrolase activity"/>
    <property type="evidence" value="ECO:0007669"/>
    <property type="project" value="UniProtKB-KW"/>
</dbReference>
<keyword evidence="4" id="KW-1185">Reference proteome</keyword>
<feature type="region of interest" description="Disordered" evidence="1">
    <location>
        <begin position="1"/>
        <end position="26"/>
    </location>
</feature>
<gene>
    <name evidence="3" type="ORF">K7472_18920</name>
</gene>
<dbReference type="SUPFAM" id="SSF69318">
    <property type="entry name" value="Integrin alpha N-terminal domain"/>
    <property type="match status" value="1"/>
</dbReference>
<evidence type="ECO:0000313" key="3">
    <source>
        <dbReference type="EMBL" id="MBY8886914.1"/>
    </source>
</evidence>
<dbReference type="InterPro" id="IPR018114">
    <property type="entry name" value="TRYPSIN_HIS"/>
</dbReference>
<dbReference type="InterPro" id="IPR001254">
    <property type="entry name" value="Trypsin_dom"/>
</dbReference>
<comment type="caution">
    <text evidence="3">The sequence shown here is derived from an EMBL/GenBank/DDBJ whole genome shotgun (WGS) entry which is preliminary data.</text>
</comment>